<dbReference type="Pfam" id="PF01266">
    <property type="entry name" value="DAO"/>
    <property type="match status" value="1"/>
</dbReference>
<dbReference type="GO" id="GO:0050660">
    <property type="term" value="F:flavin adenine dinucleotide binding"/>
    <property type="evidence" value="ECO:0007669"/>
    <property type="project" value="InterPro"/>
</dbReference>
<comment type="pathway">
    <text evidence="1">Cofactor biosynthesis; thiamine diphosphate biosynthesis.</text>
</comment>
<feature type="compositionally biased region" description="Basic and acidic residues" evidence="6">
    <location>
        <begin position="374"/>
        <end position="390"/>
    </location>
</feature>
<reference evidence="8 9" key="1">
    <citation type="submission" date="2016-10" db="EMBL/GenBank/DDBJ databases">
        <authorList>
            <person name="de Groot N.N."/>
        </authorList>
    </citation>
    <scope>NUCLEOTIDE SEQUENCE [LARGE SCALE GENOMIC DNA]</scope>
    <source>
        <strain evidence="8 9">CGMCC 4.1877</strain>
    </source>
</reference>
<evidence type="ECO:0000313" key="8">
    <source>
        <dbReference type="EMBL" id="SFM62615.1"/>
    </source>
</evidence>
<evidence type="ECO:0000256" key="2">
    <source>
        <dbReference type="ARBA" id="ARBA00022977"/>
    </source>
</evidence>
<dbReference type="GO" id="GO:0009229">
    <property type="term" value="P:thiamine diphosphate biosynthetic process"/>
    <property type="evidence" value="ECO:0007669"/>
    <property type="project" value="UniProtKB-UniPathway"/>
</dbReference>
<comment type="catalytic activity">
    <reaction evidence="4">
        <text>glycine + O2 + H2O = glyoxylate + H2O2 + NH4(+)</text>
        <dbReference type="Rhea" id="RHEA:11532"/>
        <dbReference type="ChEBI" id="CHEBI:15377"/>
        <dbReference type="ChEBI" id="CHEBI:15379"/>
        <dbReference type="ChEBI" id="CHEBI:16240"/>
        <dbReference type="ChEBI" id="CHEBI:28938"/>
        <dbReference type="ChEBI" id="CHEBI:36655"/>
        <dbReference type="ChEBI" id="CHEBI:57305"/>
        <dbReference type="EC" id="1.4.3.19"/>
    </reaction>
</comment>
<dbReference type="InterPro" id="IPR036188">
    <property type="entry name" value="FAD/NAD-bd_sf"/>
</dbReference>
<dbReference type="InterPro" id="IPR006076">
    <property type="entry name" value="FAD-dep_OxRdtase"/>
</dbReference>
<dbReference type="EC" id="1.4.3.19" evidence="5"/>
<dbReference type="Gene3D" id="3.50.50.60">
    <property type="entry name" value="FAD/NAD(P)-binding domain"/>
    <property type="match status" value="1"/>
</dbReference>
<evidence type="ECO:0000256" key="3">
    <source>
        <dbReference type="ARBA" id="ARBA00023002"/>
    </source>
</evidence>
<evidence type="ECO:0000256" key="1">
    <source>
        <dbReference type="ARBA" id="ARBA00004948"/>
    </source>
</evidence>
<feature type="region of interest" description="Disordered" evidence="6">
    <location>
        <begin position="371"/>
        <end position="408"/>
    </location>
</feature>
<dbReference type="OrthoDB" id="3214401at2"/>
<dbReference type="EMBL" id="FOUY01000001">
    <property type="protein sequence ID" value="SFM62615.1"/>
    <property type="molecule type" value="Genomic_DNA"/>
</dbReference>
<dbReference type="AlphaFoldDB" id="A0A1I4SDS9"/>
<dbReference type="STRING" id="260086.SAMN05216207_1001384"/>
<organism evidence="8 9">
    <name type="scientific">Pseudonocardia ammonioxydans</name>
    <dbReference type="NCBI Taxonomy" id="260086"/>
    <lineage>
        <taxon>Bacteria</taxon>
        <taxon>Bacillati</taxon>
        <taxon>Actinomycetota</taxon>
        <taxon>Actinomycetes</taxon>
        <taxon>Pseudonocardiales</taxon>
        <taxon>Pseudonocardiaceae</taxon>
        <taxon>Pseudonocardia</taxon>
    </lineage>
</organism>
<dbReference type="NCBIfam" id="TIGR02352">
    <property type="entry name" value="thiamin_ThiO"/>
    <property type="match status" value="1"/>
</dbReference>
<evidence type="ECO:0000256" key="4">
    <source>
        <dbReference type="ARBA" id="ARBA00049872"/>
    </source>
</evidence>
<evidence type="ECO:0000259" key="7">
    <source>
        <dbReference type="Pfam" id="PF01266"/>
    </source>
</evidence>
<dbReference type="RefSeq" id="WP_093336158.1">
    <property type="nucleotide sequence ID" value="NZ_FOUY01000001.1"/>
</dbReference>
<dbReference type="Gene3D" id="3.30.9.10">
    <property type="entry name" value="D-Amino Acid Oxidase, subunit A, domain 2"/>
    <property type="match status" value="1"/>
</dbReference>
<dbReference type="SUPFAM" id="SSF51905">
    <property type="entry name" value="FAD/NAD(P)-binding domain"/>
    <property type="match status" value="1"/>
</dbReference>
<name>A0A1I4SDS9_PSUAM</name>
<keyword evidence="3" id="KW-0560">Oxidoreductase</keyword>
<dbReference type="UniPathway" id="UPA00060"/>
<evidence type="ECO:0000256" key="6">
    <source>
        <dbReference type="SAM" id="MobiDB-lite"/>
    </source>
</evidence>
<proteinExistence type="predicted"/>
<dbReference type="SUPFAM" id="SSF54373">
    <property type="entry name" value="FAD-linked reductases, C-terminal domain"/>
    <property type="match status" value="1"/>
</dbReference>
<dbReference type="Proteomes" id="UP000199614">
    <property type="component" value="Unassembled WGS sequence"/>
</dbReference>
<dbReference type="GO" id="GO:0043799">
    <property type="term" value="F:glycine oxidase activity"/>
    <property type="evidence" value="ECO:0007669"/>
    <property type="project" value="UniProtKB-EC"/>
</dbReference>
<evidence type="ECO:0000256" key="5">
    <source>
        <dbReference type="ARBA" id="ARBA00050018"/>
    </source>
</evidence>
<dbReference type="GO" id="GO:0005737">
    <property type="term" value="C:cytoplasm"/>
    <property type="evidence" value="ECO:0007669"/>
    <property type="project" value="TreeGrafter"/>
</dbReference>
<keyword evidence="2" id="KW-0784">Thiamine biosynthesis</keyword>
<keyword evidence="9" id="KW-1185">Reference proteome</keyword>
<evidence type="ECO:0000313" key="9">
    <source>
        <dbReference type="Proteomes" id="UP000199614"/>
    </source>
</evidence>
<accession>A0A1I4SDS9</accession>
<protein>
    <recommendedName>
        <fullName evidence="5">glycine oxidase</fullName>
        <ecNumber evidence="5">1.4.3.19</ecNumber>
    </recommendedName>
</protein>
<dbReference type="GO" id="GO:0009228">
    <property type="term" value="P:thiamine biosynthetic process"/>
    <property type="evidence" value="ECO:0007669"/>
    <property type="project" value="UniProtKB-KW"/>
</dbReference>
<dbReference type="InterPro" id="IPR012727">
    <property type="entry name" value="Gly_oxidase_ThiO"/>
</dbReference>
<feature type="domain" description="FAD dependent oxidoreductase" evidence="7">
    <location>
        <begin position="9"/>
        <end position="359"/>
    </location>
</feature>
<sequence>MAVCQQGRLAVAGAGAIGLAAARAAARAGWRVTVFDPAPGRGASWVAGGMLAPVTEAWPGEEDLLALGLDSVARWPEFAAELSAEAGADAGLHTAGTVVAATGTGDRDELTALADHLESLDRPVQRLTGRELRRLEPAIGPDVRGGLSVPADPSVDNRRLLEALRTACTRAGVDVDDRAVDRVRDDGRRVHGVRLADGTEIEADVVLVAAGAHSSALHPALDGLVRPVKGEILRLSRRRGALPAPVRTVRALVDGRPVYAVPRVLPGHGDLVIGATTSENGFDTDVTVGGVRDLLRDAERVLPGIAEYALTESAAGLRPGSRDNLPLIGRTGPEGLIAATGHGRNGMLLVPVTAATVTALLRDEAVPEAARAADPGRFDSHTHTHTDTERSSGGAGTDMLAAGRSRDC</sequence>
<dbReference type="PANTHER" id="PTHR13847:SF289">
    <property type="entry name" value="GLYCINE OXIDASE"/>
    <property type="match status" value="1"/>
</dbReference>
<dbReference type="PANTHER" id="PTHR13847">
    <property type="entry name" value="SARCOSINE DEHYDROGENASE-RELATED"/>
    <property type="match status" value="1"/>
</dbReference>
<gene>
    <name evidence="8" type="ORF">SAMN05216207_1001384</name>
</gene>